<reference evidence="2 3" key="1">
    <citation type="submission" date="2017-03" db="EMBL/GenBank/DDBJ databases">
        <authorList>
            <person name="Afonso C.L."/>
            <person name="Miller P.J."/>
            <person name="Scott M.A."/>
            <person name="Spackman E."/>
            <person name="Goraichik I."/>
            <person name="Dimitrov K.M."/>
            <person name="Suarez D.L."/>
            <person name="Swayne D.E."/>
        </authorList>
    </citation>
    <scope>NUCLEOTIDE SEQUENCE [LARGE SCALE GENOMIC DNA]</scope>
    <source>
        <strain evidence="2 3">CECT 7745</strain>
    </source>
</reference>
<dbReference type="Proteomes" id="UP000193224">
    <property type="component" value="Unassembled WGS sequence"/>
</dbReference>
<dbReference type="EMBL" id="FWXB01000006">
    <property type="protein sequence ID" value="SMC12105.1"/>
    <property type="molecule type" value="Genomic_DNA"/>
</dbReference>
<dbReference type="Pfam" id="PF07310">
    <property type="entry name" value="PAS_5"/>
    <property type="match status" value="1"/>
</dbReference>
<name>A0A1X7BR86_9RHOB</name>
<dbReference type="InterPro" id="IPR009922">
    <property type="entry name" value="DUF1457"/>
</dbReference>
<dbReference type="AlphaFoldDB" id="A0A1X7BR86"/>
<dbReference type="RefSeq" id="WP_085800073.1">
    <property type="nucleotide sequence ID" value="NZ_FWXB01000006.1"/>
</dbReference>
<keyword evidence="3" id="KW-1185">Reference proteome</keyword>
<proteinExistence type="predicted"/>
<gene>
    <name evidence="2" type="ORF">ROA7745_01928</name>
</gene>
<accession>A0A1X7BR86</accession>
<feature type="region of interest" description="Disordered" evidence="1">
    <location>
        <begin position="182"/>
        <end position="228"/>
    </location>
</feature>
<evidence type="ECO:0000256" key="1">
    <source>
        <dbReference type="SAM" id="MobiDB-lite"/>
    </source>
</evidence>
<evidence type="ECO:0000313" key="2">
    <source>
        <dbReference type="EMBL" id="SMC12105.1"/>
    </source>
</evidence>
<dbReference type="OrthoDB" id="8478628at2"/>
<sequence length="228" mass="25067">MQDEIDHSNASLMHSGTRAKEKSLADFVAYWASMRKGHDVPRRTDIDPRGIEALLENAFIAEKIAPGLARMRIAGTHLSDLMGMEVRGMPISAFIAPDQRDQLAELLVEVFDRPAILKINVESPAGVGRRALKGTLLLLPLRSDLGDTSRALGCFVTDGLIGRTPRRFNIVSHSIEAVSSRRKTSKAAVTKKAPEPGFAEPALPFETTPPQHPSERPYLRLVPQDQDD</sequence>
<organism evidence="2 3">
    <name type="scientific">Roseovarius aestuarii</name>
    <dbReference type="NCBI Taxonomy" id="475083"/>
    <lineage>
        <taxon>Bacteria</taxon>
        <taxon>Pseudomonadati</taxon>
        <taxon>Pseudomonadota</taxon>
        <taxon>Alphaproteobacteria</taxon>
        <taxon>Rhodobacterales</taxon>
        <taxon>Roseobacteraceae</taxon>
        <taxon>Roseovarius</taxon>
    </lineage>
</organism>
<protein>
    <submittedName>
        <fullName evidence="2">PAS domain protein</fullName>
    </submittedName>
</protein>
<evidence type="ECO:0000313" key="3">
    <source>
        <dbReference type="Proteomes" id="UP000193224"/>
    </source>
</evidence>